<evidence type="ECO:0000313" key="2">
    <source>
        <dbReference type="EMBL" id="RVV99790.1"/>
    </source>
</evidence>
<feature type="signal peptide" evidence="1">
    <location>
        <begin position="1"/>
        <end position="24"/>
    </location>
</feature>
<dbReference type="EMBL" id="RQXX01000001">
    <property type="protein sequence ID" value="RVV99790.1"/>
    <property type="molecule type" value="Genomic_DNA"/>
</dbReference>
<dbReference type="RefSeq" id="WP_127905231.1">
    <property type="nucleotide sequence ID" value="NZ_RQXX01000001.1"/>
</dbReference>
<dbReference type="AlphaFoldDB" id="A0A438AMB4"/>
<proteinExistence type="predicted"/>
<name>A0A438AMB4_9RHOB</name>
<gene>
    <name evidence="2" type="ORF">EKE94_03710</name>
</gene>
<keyword evidence="3" id="KW-1185">Reference proteome</keyword>
<feature type="chain" id="PRO_5019512567" description="5-aminolevulic acid synthase" evidence="1">
    <location>
        <begin position="25"/>
        <end position="200"/>
    </location>
</feature>
<accession>A0A438AMB4</accession>
<dbReference type="OrthoDB" id="7658791at2"/>
<sequence>MTAAIRATGLAAALATLVAGGATAQVASESTAAGQLFAADRTGLQISNALSAEDQGTVQRLIPLFEEQQGGPIGYYTTIAYSPADGLVSEGLQSAVGYHSVAAADRAAIAACNSASASGGCQVAARIVPRGYSDRSLTLSSEATAAFESDYRGSQGPKAMAVSQSTGAWSIARGADAAGLARVDCNNETGAQDCRTVIAD</sequence>
<evidence type="ECO:0000256" key="1">
    <source>
        <dbReference type="SAM" id="SignalP"/>
    </source>
</evidence>
<protein>
    <recommendedName>
        <fullName evidence="4">5-aminolevulic acid synthase</fullName>
    </recommendedName>
</protein>
<reference evidence="2 3" key="1">
    <citation type="submission" date="2018-11" db="EMBL/GenBank/DDBJ databases">
        <title>Mesobaculum littorinae gen. nov., sp. nov., isolated from Littorina scabra that represents a novel genus of the order Rhodobacteraceae.</title>
        <authorList>
            <person name="Li F."/>
        </authorList>
    </citation>
    <scope>NUCLEOTIDE SEQUENCE [LARGE SCALE GENOMIC DNA]</scope>
    <source>
        <strain evidence="2 3">M0103</strain>
    </source>
</reference>
<dbReference type="Proteomes" id="UP000285908">
    <property type="component" value="Unassembled WGS sequence"/>
</dbReference>
<keyword evidence="1" id="KW-0732">Signal</keyword>
<evidence type="ECO:0008006" key="4">
    <source>
        <dbReference type="Google" id="ProtNLM"/>
    </source>
</evidence>
<organism evidence="2 3">
    <name type="scientific">Mesobaculum littorinae</name>
    <dbReference type="NCBI Taxonomy" id="2486419"/>
    <lineage>
        <taxon>Bacteria</taxon>
        <taxon>Pseudomonadati</taxon>
        <taxon>Pseudomonadota</taxon>
        <taxon>Alphaproteobacteria</taxon>
        <taxon>Rhodobacterales</taxon>
        <taxon>Roseobacteraceae</taxon>
        <taxon>Mesobaculum</taxon>
    </lineage>
</organism>
<evidence type="ECO:0000313" key="3">
    <source>
        <dbReference type="Proteomes" id="UP000285908"/>
    </source>
</evidence>
<comment type="caution">
    <text evidence="2">The sequence shown here is derived from an EMBL/GenBank/DDBJ whole genome shotgun (WGS) entry which is preliminary data.</text>
</comment>